<dbReference type="AlphaFoldDB" id="A0A495BDH5"/>
<dbReference type="PANTHER" id="PTHR13812">
    <property type="entry name" value="KETIMINE REDUCTASE MU-CRYSTALLIN"/>
    <property type="match status" value="1"/>
</dbReference>
<dbReference type="GO" id="GO:0005737">
    <property type="term" value="C:cytoplasm"/>
    <property type="evidence" value="ECO:0007669"/>
    <property type="project" value="TreeGrafter"/>
</dbReference>
<name>A0A495BDH5_VOGIN</name>
<organism evidence="1 2">
    <name type="scientific">Vogesella indigofera</name>
    <name type="common">Pseudomonas indigofera</name>
    <dbReference type="NCBI Taxonomy" id="45465"/>
    <lineage>
        <taxon>Bacteria</taxon>
        <taxon>Pseudomonadati</taxon>
        <taxon>Pseudomonadota</taxon>
        <taxon>Betaproteobacteria</taxon>
        <taxon>Neisseriales</taxon>
        <taxon>Chromobacteriaceae</taxon>
        <taxon>Vogesella</taxon>
    </lineage>
</organism>
<dbReference type="NCBIfam" id="NF005603">
    <property type="entry name" value="PRK07340.1"/>
    <property type="match status" value="1"/>
</dbReference>
<dbReference type="EMBL" id="RBID01000014">
    <property type="protein sequence ID" value="RKQ58780.1"/>
    <property type="molecule type" value="Genomic_DNA"/>
</dbReference>
<proteinExistence type="predicted"/>
<dbReference type="InterPro" id="IPR023401">
    <property type="entry name" value="ODC_N"/>
</dbReference>
<dbReference type="Pfam" id="PF02423">
    <property type="entry name" value="OCD_Mu_crystall"/>
    <property type="match status" value="1"/>
</dbReference>
<dbReference type="PANTHER" id="PTHR13812:SF19">
    <property type="entry name" value="KETIMINE REDUCTASE MU-CRYSTALLIN"/>
    <property type="match status" value="1"/>
</dbReference>
<dbReference type="RefSeq" id="WP_120810453.1">
    <property type="nucleotide sequence ID" value="NZ_RBID01000014.1"/>
</dbReference>
<dbReference type="Proteomes" id="UP000279384">
    <property type="component" value="Unassembled WGS sequence"/>
</dbReference>
<dbReference type="Gene3D" id="3.30.1780.10">
    <property type="entry name" value="ornithine cyclodeaminase, domain 1"/>
    <property type="match status" value="1"/>
</dbReference>
<dbReference type="SUPFAM" id="SSF51735">
    <property type="entry name" value="NAD(P)-binding Rossmann-fold domains"/>
    <property type="match status" value="1"/>
</dbReference>
<sequence length="310" mass="31901">MSIVSPLPVLDAATTQARLPMAELCREVALAAAELAAGHIHSPERQALPLPAGGTLLSMPASAADIAIHKLVNVCPRNAGLGLATIHGVVSVYDAASGVPQLLLDGPSVTARRTAAVSLLAIQTLLPQAPRHVALVGTGKQARAHAAALAETWPGLRVDIHSRSADSAATCCQQLASLPLQLTPKVGRIDDGAEVVILLTTSRSPLYNEPARAGRLLIGTGAFRPDMAELGPTSIAGSQLFCDDVPGARHEAGDLIQAGVDWAQVHSLADALAGRFDPAAPRLFKSVGSAAWDLAAARCALAASRQEQAT</sequence>
<dbReference type="Gene3D" id="3.40.50.720">
    <property type="entry name" value="NAD(P)-binding Rossmann-like Domain"/>
    <property type="match status" value="1"/>
</dbReference>
<evidence type="ECO:0000313" key="1">
    <source>
        <dbReference type="EMBL" id="RKQ58780.1"/>
    </source>
</evidence>
<dbReference type="InterPro" id="IPR036291">
    <property type="entry name" value="NAD(P)-bd_dom_sf"/>
</dbReference>
<dbReference type="NCBIfam" id="NF045512">
    <property type="entry name" value="PyrPipCarbRedLhpI"/>
    <property type="match status" value="1"/>
</dbReference>
<comment type="caution">
    <text evidence="1">The sequence shown here is derived from an EMBL/GenBank/DDBJ whole genome shotgun (WGS) entry which is preliminary data.</text>
</comment>
<protein>
    <submittedName>
        <fullName evidence="1">Ornithine cyclodeaminase</fullName>
    </submittedName>
</protein>
<evidence type="ECO:0000313" key="2">
    <source>
        <dbReference type="Proteomes" id="UP000279384"/>
    </source>
</evidence>
<dbReference type="PIRSF" id="PIRSF001439">
    <property type="entry name" value="CryM"/>
    <property type="match status" value="1"/>
</dbReference>
<dbReference type="InterPro" id="IPR053444">
    <property type="entry name" value="Pyr2C_reductase-like"/>
</dbReference>
<accession>A0A495BDH5</accession>
<reference evidence="1 2" key="1">
    <citation type="submission" date="2018-10" db="EMBL/GenBank/DDBJ databases">
        <title>Genomic Encyclopedia of Type Strains, Phase IV (KMG-IV): sequencing the most valuable type-strain genomes for metagenomic binning, comparative biology and taxonomic classification.</title>
        <authorList>
            <person name="Goeker M."/>
        </authorList>
    </citation>
    <scope>NUCLEOTIDE SEQUENCE [LARGE SCALE GENOMIC DNA]</scope>
    <source>
        <strain evidence="1 2">DSM 3303</strain>
    </source>
</reference>
<gene>
    <name evidence="1" type="ORF">C8E02_1752</name>
</gene>
<dbReference type="InterPro" id="IPR003462">
    <property type="entry name" value="ODC_Mu_crystall"/>
</dbReference>